<dbReference type="InterPro" id="IPR005819">
    <property type="entry name" value="H1/H5"/>
</dbReference>
<gene>
    <name evidence="8" type="ORF">PVAND_012816</name>
</gene>
<evidence type="ECO:0000256" key="2">
    <source>
        <dbReference type="ARBA" id="ARBA00004123"/>
    </source>
</evidence>
<feature type="domain" description="H15" evidence="7">
    <location>
        <begin position="6"/>
        <end position="80"/>
    </location>
</feature>
<keyword evidence="4 5" id="KW-0539">Nucleus</keyword>
<keyword evidence="9" id="KW-1185">Reference proteome</keyword>
<evidence type="ECO:0000256" key="3">
    <source>
        <dbReference type="ARBA" id="ARBA00023125"/>
    </source>
</evidence>
<protein>
    <recommendedName>
        <fullName evidence="7">H15 domain-containing protein</fullName>
    </recommendedName>
</protein>
<dbReference type="OrthoDB" id="1110759at2759"/>
<evidence type="ECO:0000313" key="9">
    <source>
        <dbReference type="Proteomes" id="UP001107558"/>
    </source>
</evidence>
<dbReference type="InterPro" id="IPR036388">
    <property type="entry name" value="WH-like_DNA-bd_sf"/>
</dbReference>
<feature type="compositionally biased region" description="Basic and acidic residues" evidence="6">
    <location>
        <begin position="102"/>
        <end position="120"/>
    </location>
</feature>
<dbReference type="GO" id="GO:0006334">
    <property type="term" value="P:nucleosome assembly"/>
    <property type="evidence" value="ECO:0007669"/>
    <property type="project" value="InterPro"/>
</dbReference>
<dbReference type="Proteomes" id="UP001107558">
    <property type="component" value="Chromosome 1"/>
</dbReference>
<accession>A0A9J6CPL8</accession>
<reference evidence="8" key="1">
    <citation type="submission" date="2021-03" db="EMBL/GenBank/DDBJ databases">
        <title>Chromosome level genome of the anhydrobiotic midge Polypedilum vanderplanki.</title>
        <authorList>
            <person name="Yoshida Y."/>
            <person name="Kikawada T."/>
            <person name="Gusev O."/>
        </authorList>
    </citation>
    <scope>NUCLEOTIDE SEQUENCE</scope>
    <source>
        <strain evidence="8">NIAS01</strain>
        <tissue evidence="8">Whole body or cell culture</tissue>
    </source>
</reference>
<keyword evidence="3 5" id="KW-0238">DNA-binding</keyword>
<feature type="compositionally biased region" description="Low complexity" evidence="6">
    <location>
        <begin position="129"/>
        <end position="149"/>
    </location>
</feature>
<feature type="region of interest" description="Disordered" evidence="6">
    <location>
        <begin position="83"/>
        <end position="165"/>
    </location>
</feature>
<comment type="function">
    <text evidence="1">Histones H1 are necessary for the condensation of nucleosome chains into higher-order structures.</text>
</comment>
<comment type="caution">
    <text evidence="8">The sequence shown here is derived from an EMBL/GenBank/DDBJ whole genome shotgun (WGS) entry which is preliminary data.</text>
</comment>
<dbReference type="EMBL" id="JADBJN010000001">
    <property type="protein sequence ID" value="KAG5683542.1"/>
    <property type="molecule type" value="Genomic_DNA"/>
</dbReference>
<dbReference type="InterPro" id="IPR036390">
    <property type="entry name" value="WH_DNA-bd_sf"/>
</dbReference>
<comment type="subcellular location">
    <subcellularLocation>
        <location evidence="2 5">Nucleus</location>
    </subcellularLocation>
</comment>
<dbReference type="PROSITE" id="PS51504">
    <property type="entry name" value="H15"/>
    <property type="match status" value="1"/>
</dbReference>
<dbReference type="AlphaFoldDB" id="A0A9J6CPL8"/>
<comment type="similarity">
    <text evidence="5">Belongs to the histone H1/H5 family.</text>
</comment>
<proteinExistence type="inferred from homology"/>
<sequence length="165" mass="18358">MSSKNEHPPVKEMVFTAMNELDPMNSGISFKKIEKYLFEHYNVYEKIGQHIKVFLRKALDDELLVKKKGVGISGSFKRNLKKANKVAKNNRNKPATSSTKPKNVEKKTTSAKSKKTDNTPKKTAKKNVAKSTKALSKTTSKKSAAAATAKSKKTVETKKSKSIKK</sequence>
<evidence type="ECO:0000256" key="6">
    <source>
        <dbReference type="SAM" id="MobiDB-lite"/>
    </source>
</evidence>
<evidence type="ECO:0000256" key="4">
    <source>
        <dbReference type="ARBA" id="ARBA00023242"/>
    </source>
</evidence>
<evidence type="ECO:0000256" key="1">
    <source>
        <dbReference type="ARBA" id="ARBA00002809"/>
    </source>
</evidence>
<dbReference type="SMART" id="SM00526">
    <property type="entry name" value="H15"/>
    <property type="match status" value="1"/>
</dbReference>
<dbReference type="Gene3D" id="1.10.10.10">
    <property type="entry name" value="Winged helix-like DNA-binding domain superfamily/Winged helix DNA-binding domain"/>
    <property type="match status" value="1"/>
</dbReference>
<dbReference type="Pfam" id="PF00538">
    <property type="entry name" value="Linker_histone"/>
    <property type="match status" value="1"/>
</dbReference>
<dbReference type="GO" id="GO:0000786">
    <property type="term" value="C:nucleosome"/>
    <property type="evidence" value="ECO:0007669"/>
    <property type="project" value="InterPro"/>
</dbReference>
<dbReference type="PRINTS" id="PR00624">
    <property type="entry name" value="HISTONEH5"/>
</dbReference>
<evidence type="ECO:0000256" key="5">
    <source>
        <dbReference type="RuleBase" id="RU003894"/>
    </source>
</evidence>
<dbReference type="GO" id="GO:0005634">
    <property type="term" value="C:nucleus"/>
    <property type="evidence" value="ECO:0007669"/>
    <property type="project" value="UniProtKB-SubCell"/>
</dbReference>
<organism evidence="8 9">
    <name type="scientific">Polypedilum vanderplanki</name>
    <name type="common">Sleeping chironomid midge</name>
    <dbReference type="NCBI Taxonomy" id="319348"/>
    <lineage>
        <taxon>Eukaryota</taxon>
        <taxon>Metazoa</taxon>
        <taxon>Ecdysozoa</taxon>
        <taxon>Arthropoda</taxon>
        <taxon>Hexapoda</taxon>
        <taxon>Insecta</taxon>
        <taxon>Pterygota</taxon>
        <taxon>Neoptera</taxon>
        <taxon>Endopterygota</taxon>
        <taxon>Diptera</taxon>
        <taxon>Nematocera</taxon>
        <taxon>Chironomoidea</taxon>
        <taxon>Chironomidae</taxon>
        <taxon>Chironominae</taxon>
        <taxon>Polypedilum</taxon>
        <taxon>Polypedilum</taxon>
    </lineage>
</organism>
<evidence type="ECO:0000313" key="8">
    <source>
        <dbReference type="EMBL" id="KAG5683542.1"/>
    </source>
</evidence>
<dbReference type="SUPFAM" id="SSF46785">
    <property type="entry name" value="Winged helix' DNA-binding domain"/>
    <property type="match status" value="1"/>
</dbReference>
<dbReference type="GO" id="GO:0003677">
    <property type="term" value="F:DNA binding"/>
    <property type="evidence" value="ECO:0007669"/>
    <property type="project" value="UniProtKB-KW"/>
</dbReference>
<dbReference type="InterPro" id="IPR005818">
    <property type="entry name" value="Histone_H1/H5_H15"/>
</dbReference>
<keyword evidence="5" id="KW-0158">Chromosome</keyword>
<evidence type="ECO:0000259" key="7">
    <source>
        <dbReference type="PROSITE" id="PS51504"/>
    </source>
</evidence>
<name>A0A9J6CPL8_POLVA</name>
<dbReference type="GO" id="GO:0030527">
    <property type="term" value="F:structural constituent of chromatin"/>
    <property type="evidence" value="ECO:0007669"/>
    <property type="project" value="InterPro"/>
</dbReference>